<organism evidence="10 11">
    <name type="scientific">Geovibrio thiophilus</name>
    <dbReference type="NCBI Taxonomy" id="139438"/>
    <lineage>
        <taxon>Bacteria</taxon>
        <taxon>Pseudomonadati</taxon>
        <taxon>Deferribacterota</taxon>
        <taxon>Deferribacteres</taxon>
        <taxon>Deferribacterales</taxon>
        <taxon>Geovibrionaceae</taxon>
        <taxon>Geovibrio</taxon>
    </lineage>
</organism>
<dbReference type="OrthoDB" id="9800977at2"/>
<comment type="catalytic activity">
    <reaction evidence="8">
        <text>2'-deoxyribonucleotide-(2'-deoxyribose 5'-phosphate)-2'-deoxyribonucleotide-DNA = a 3'-end 2'-deoxyribonucleotide-(2,3-dehydro-2,3-deoxyribose 5'-phosphate)-DNA + a 5'-end 5'-phospho-2'-deoxyribonucleoside-DNA + H(+)</text>
        <dbReference type="Rhea" id="RHEA:66592"/>
        <dbReference type="Rhea" id="RHEA-COMP:13180"/>
        <dbReference type="Rhea" id="RHEA-COMP:16897"/>
        <dbReference type="Rhea" id="RHEA-COMP:17067"/>
        <dbReference type="ChEBI" id="CHEBI:15378"/>
        <dbReference type="ChEBI" id="CHEBI:136412"/>
        <dbReference type="ChEBI" id="CHEBI:157695"/>
        <dbReference type="ChEBI" id="CHEBI:167181"/>
        <dbReference type="EC" id="4.2.99.18"/>
    </reaction>
</comment>
<dbReference type="AlphaFoldDB" id="A0A410JVU2"/>
<sequence length="220" mass="25153">MGNKKLNIDFVYDVLEAEYERLEKPSVTALAEKKRDPFRVLVSTIISLRTKDEVTVAASERLFAVADTPQKTLELDTEIMEKLIFPAGFYRNKTKTIKDISAILIEKYAGKVPADIDELVKLKGVGRKTANLVLVEGFQIPAVCVDIHVHRIFNRLGYLSTKDPDKTETELRKRLPQKYWIKLNEMMVTYGKYICRPVSPFCSACRLFECCDKVGVTTRR</sequence>
<dbReference type="InterPro" id="IPR000445">
    <property type="entry name" value="HhH_motif"/>
</dbReference>
<dbReference type="RefSeq" id="WP_128465428.1">
    <property type="nucleotide sequence ID" value="NZ_CP035108.1"/>
</dbReference>
<dbReference type="EMBL" id="CP035108">
    <property type="protein sequence ID" value="QAR32141.1"/>
    <property type="molecule type" value="Genomic_DNA"/>
</dbReference>
<dbReference type="GO" id="GO:0046872">
    <property type="term" value="F:metal ion binding"/>
    <property type="evidence" value="ECO:0007669"/>
    <property type="project" value="UniProtKB-KW"/>
</dbReference>
<evidence type="ECO:0000256" key="6">
    <source>
        <dbReference type="ARBA" id="ARBA00023239"/>
    </source>
</evidence>
<feature type="domain" description="HhH-GPD" evidence="9">
    <location>
        <begin position="46"/>
        <end position="193"/>
    </location>
</feature>
<evidence type="ECO:0000313" key="11">
    <source>
        <dbReference type="Proteomes" id="UP000287502"/>
    </source>
</evidence>
<dbReference type="PANTHER" id="PTHR43286:SF1">
    <property type="entry name" value="ENDONUCLEASE III-LIKE PROTEIN 1"/>
    <property type="match status" value="1"/>
</dbReference>
<comment type="function">
    <text evidence="8">DNA repair enzyme that has both DNA N-glycosylase activity and AP-lyase activity. The DNA N-glycosylase activity releases various damaged pyrimidines from DNA by cleaving the N-glycosidic bond, leaving an AP (apurinic/apyrimidinic) site. The AP-lyase activity cleaves the phosphodiester bond 3' to the AP site by a beta-elimination, leaving a 3'-terminal unsaturated sugar and a product with a terminal 5'-phosphate.</text>
</comment>
<keyword evidence="2 8" id="KW-0004">4Fe-4S</keyword>
<dbReference type="GO" id="GO:0140078">
    <property type="term" value="F:class I DNA-(apurinic or apyrimidinic site) endonuclease activity"/>
    <property type="evidence" value="ECO:0007669"/>
    <property type="project" value="UniProtKB-EC"/>
</dbReference>
<protein>
    <recommendedName>
        <fullName evidence="8">Endonuclease III</fullName>
        <ecNumber evidence="8">4.2.99.18</ecNumber>
    </recommendedName>
    <alternativeName>
        <fullName evidence="8">DNA-(apurinic or apyrimidinic site) lyase</fullName>
    </alternativeName>
</protein>
<feature type="binding site" evidence="8">
    <location>
        <position position="195"/>
    </location>
    <ligand>
        <name>[4Fe-4S] cluster</name>
        <dbReference type="ChEBI" id="CHEBI:49883"/>
    </ligand>
</feature>
<evidence type="ECO:0000256" key="3">
    <source>
        <dbReference type="ARBA" id="ARBA00022763"/>
    </source>
</evidence>
<dbReference type="Proteomes" id="UP000287502">
    <property type="component" value="Chromosome"/>
</dbReference>
<keyword evidence="7 8" id="KW-0326">Glycosidase</keyword>
<dbReference type="InterPro" id="IPR003265">
    <property type="entry name" value="HhH-GPD_domain"/>
</dbReference>
<keyword evidence="8" id="KW-0238">DNA-binding</keyword>
<dbReference type="Gene3D" id="1.10.1670.10">
    <property type="entry name" value="Helix-hairpin-Helix base-excision DNA repair enzymes (C-terminal)"/>
    <property type="match status" value="1"/>
</dbReference>
<dbReference type="Pfam" id="PF00633">
    <property type="entry name" value="HHH"/>
    <property type="match status" value="1"/>
</dbReference>
<dbReference type="EC" id="4.2.99.18" evidence="8"/>
<comment type="similarity">
    <text evidence="1 8">Belongs to the Nth/MutY family.</text>
</comment>
<keyword evidence="3 8" id="KW-0227">DNA damage</keyword>
<accession>A0A410JVU2</accession>
<dbReference type="CDD" id="cd00056">
    <property type="entry name" value="ENDO3c"/>
    <property type="match status" value="1"/>
</dbReference>
<evidence type="ECO:0000256" key="7">
    <source>
        <dbReference type="ARBA" id="ARBA00023295"/>
    </source>
</evidence>
<dbReference type="GO" id="GO:0000703">
    <property type="term" value="F:oxidized pyrimidine nucleobase lesion DNA N-glycosylase activity"/>
    <property type="evidence" value="ECO:0007669"/>
    <property type="project" value="TreeGrafter"/>
</dbReference>
<comment type="cofactor">
    <cofactor evidence="8">
        <name>[4Fe-4S] cluster</name>
        <dbReference type="ChEBI" id="CHEBI:49883"/>
    </cofactor>
    <text evidence="8">Binds 1 [4Fe-4S] cluster.</text>
</comment>
<keyword evidence="8" id="KW-0479">Metal-binding</keyword>
<dbReference type="InterPro" id="IPR005759">
    <property type="entry name" value="Nth"/>
</dbReference>
<evidence type="ECO:0000256" key="2">
    <source>
        <dbReference type="ARBA" id="ARBA00022485"/>
    </source>
</evidence>
<dbReference type="InterPro" id="IPR023170">
    <property type="entry name" value="HhH_base_excis_C"/>
</dbReference>
<gene>
    <name evidence="8" type="primary">nth</name>
    <name evidence="10" type="ORF">EP073_01625</name>
</gene>
<feature type="binding site" evidence="8">
    <location>
        <position position="211"/>
    </location>
    <ligand>
        <name>[4Fe-4S] cluster</name>
        <dbReference type="ChEBI" id="CHEBI:49883"/>
    </ligand>
</feature>
<evidence type="ECO:0000259" key="9">
    <source>
        <dbReference type="SMART" id="SM00478"/>
    </source>
</evidence>
<keyword evidence="4 8" id="KW-0378">Hydrolase</keyword>
<name>A0A410JVU2_9BACT</name>
<dbReference type="SUPFAM" id="SSF48150">
    <property type="entry name" value="DNA-glycosylase"/>
    <property type="match status" value="1"/>
</dbReference>
<proteinExistence type="inferred from homology"/>
<dbReference type="InterPro" id="IPR011257">
    <property type="entry name" value="DNA_glycosylase"/>
</dbReference>
<keyword evidence="8" id="KW-0408">Iron</keyword>
<dbReference type="GO" id="GO:0006289">
    <property type="term" value="P:nucleotide-excision repair"/>
    <property type="evidence" value="ECO:0007669"/>
    <property type="project" value="TreeGrafter"/>
</dbReference>
<keyword evidence="10" id="KW-0540">Nuclease</keyword>
<dbReference type="PIRSF" id="PIRSF001435">
    <property type="entry name" value="Nth"/>
    <property type="match status" value="1"/>
</dbReference>
<reference evidence="10 11" key="1">
    <citation type="submission" date="2019-01" db="EMBL/GenBank/DDBJ databases">
        <title>Geovibrio thiophilus DSM 11263, complete genome.</title>
        <authorList>
            <person name="Spring S."/>
            <person name="Bunk B."/>
            <person name="Sproer C."/>
        </authorList>
    </citation>
    <scope>NUCLEOTIDE SEQUENCE [LARGE SCALE GENOMIC DNA]</scope>
    <source>
        <strain evidence="10 11">DSM 11263</strain>
    </source>
</reference>
<dbReference type="Gene3D" id="1.10.340.30">
    <property type="entry name" value="Hypothetical protein, domain 2"/>
    <property type="match status" value="1"/>
</dbReference>
<evidence type="ECO:0000256" key="5">
    <source>
        <dbReference type="ARBA" id="ARBA00023204"/>
    </source>
</evidence>
<keyword evidence="8" id="KW-0411">Iron-sulfur</keyword>
<keyword evidence="5 8" id="KW-0234">DNA repair</keyword>
<dbReference type="Pfam" id="PF00730">
    <property type="entry name" value="HhH-GPD"/>
    <property type="match status" value="1"/>
</dbReference>
<dbReference type="SMART" id="SM00478">
    <property type="entry name" value="ENDO3c"/>
    <property type="match status" value="1"/>
</dbReference>
<dbReference type="PANTHER" id="PTHR43286">
    <property type="entry name" value="ENDONUCLEASE III-LIKE PROTEIN 1"/>
    <property type="match status" value="1"/>
</dbReference>
<feature type="binding site" evidence="8">
    <location>
        <position position="205"/>
    </location>
    <ligand>
        <name>[4Fe-4S] cluster</name>
        <dbReference type="ChEBI" id="CHEBI:49883"/>
    </ligand>
</feature>
<dbReference type="HAMAP" id="MF_00942">
    <property type="entry name" value="Nth"/>
    <property type="match status" value="1"/>
</dbReference>
<keyword evidence="11" id="KW-1185">Reference proteome</keyword>
<dbReference type="KEGG" id="gtl:EP073_01625"/>
<evidence type="ECO:0000313" key="10">
    <source>
        <dbReference type="EMBL" id="QAR32141.1"/>
    </source>
</evidence>
<keyword evidence="10" id="KW-0255">Endonuclease</keyword>
<dbReference type="GO" id="GO:0003677">
    <property type="term" value="F:DNA binding"/>
    <property type="evidence" value="ECO:0007669"/>
    <property type="project" value="UniProtKB-UniRule"/>
</dbReference>
<evidence type="ECO:0000256" key="1">
    <source>
        <dbReference type="ARBA" id="ARBA00008343"/>
    </source>
</evidence>
<evidence type="ECO:0000256" key="4">
    <source>
        <dbReference type="ARBA" id="ARBA00022801"/>
    </source>
</evidence>
<feature type="binding site" evidence="8">
    <location>
        <position position="202"/>
    </location>
    <ligand>
        <name>[4Fe-4S] cluster</name>
        <dbReference type="ChEBI" id="CHEBI:49883"/>
    </ligand>
</feature>
<dbReference type="GO" id="GO:0006285">
    <property type="term" value="P:base-excision repair, AP site formation"/>
    <property type="evidence" value="ECO:0007669"/>
    <property type="project" value="TreeGrafter"/>
</dbReference>
<dbReference type="FunFam" id="1.10.340.30:FF:000001">
    <property type="entry name" value="Endonuclease III"/>
    <property type="match status" value="1"/>
</dbReference>
<dbReference type="GO" id="GO:0051539">
    <property type="term" value="F:4 iron, 4 sulfur cluster binding"/>
    <property type="evidence" value="ECO:0007669"/>
    <property type="project" value="UniProtKB-UniRule"/>
</dbReference>
<evidence type="ECO:0000256" key="8">
    <source>
        <dbReference type="HAMAP-Rule" id="MF_00942"/>
    </source>
</evidence>
<keyword evidence="6 8" id="KW-0456">Lyase</keyword>